<dbReference type="GeneID" id="41967968"/>
<dbReference type="Proteomes" id="UP000319257">
    <property type="component" value="Unassembled WGS sequence"/>
</dbReference>
<evidence type="ECO:0000313" key="1">
    <source>
        <dbReference type="EMBL" id="TPX14127.1"/>
    </source>
</evidence>
<keyword evidence="2" id="KW-1185">Reference proteome</keyword>
<dbReference type="EMBL" id="SKBQ01000002">
    <property type="protein sequence ID" value="TPX14127.1"/>
    <property type="molecule type" value="Genomic_DNA"/>
</dbReference>
<accession>A0A507B305</accession>
<gene>
    <name evidence="1" type="ORF">E0L32_000521</name>
</gene>
<organism evidence="1 2">
    <name type="scientific">Thyridium curvatum</name>
    <dbReference type="NCBI Taxonomy" id="1093900"/>
    <lineage>
        <taxon>Eukaryota</taxon>
        <taxon>Fungi</taxon>
        <taxon>Dikarya</taxon>
        <taxon>Ascomycota</taxon>
        <taxon>Pezizomycotina</taxon>
        <taxon>Sordariomycetes</taxon>
        <taxon>Sordariomycetidae</taxon>
        <taxon>Thyridiales</taxon>
        <taxon>Thyridiaceae</taxon>
        <taxon>Thyridium</taxon>
    </lineage>
</organism>
<dbReference type="RefSeq" id="XP_030995838.1">
    <property type="nucleotide sequence ID" value="XM_031139714.1"/>
</dbReference>
<evidence type="ECO:0000313" key="2">
    <source>
        <dbReference type="Proteomes" id="UP000319257"/>
    </source>
</evidence>
<protein>
    <submittedName>
        <fullName evidence="1">Uncharacterized protein</fullName>
    </submittedName>
</protein>
<proteinExistence type="predicted"/>
<dbReference type="InParanoid" id="A0A507B305"/>
<reference evidence="1 2" key="1">
    <citation type="submission" date="2019-06" db="EMBL/GenBank/DDBJ databases">
        <title>Draft genome sequence of the filamentous fungus Phialemoniopsis curvata isolated from diesel fuel.</title>
        <authorList>
            <person name="Varaljay V.A."/>
            <person name="Lyon W.J."/>
            <person name="Crouch A.L."/>
            <person name="Drake C.E."/>
            <person name="Hollomon J.M."/>
            <person name="Nadeau L.J."/>
            <person name="Nunn H.S."/>
            <person name="Stevenson B.S."/>
            <person name="Bojanowski C.L."/>
            <person name="Crookes-Goodson W.J."/>
        </authorList>
    </citation>
    <scope>NUCLEOTIDE SEQUENCE [LARGE SCALE GENOMIC DNA]</scope>
    <source>
        <strain evidence="1 2">D216</strain>
    </source>
</reference>
<dbReference type="AlphaFoldDB" id="A0A507B305"/>
<name>A0A507B305_9PEZI</name>
<sequence>MSPFFSSKRPDIDRQKQACIATKAMTNAPALIPTQATAEKLVRTGEPGVAVIEYDDLVVVYKCAPGVIDPPYIIVRNREDDEFVMVEDESYPKAFPSNKGACHD</sequence>
<comment type="caution">
    <text evidence="1">The sequence shown here is derived from an EMBL/GenBank/DDBJ whole genome shotgun (WGS) entry which is preliminary data.</text>
</comment>